<dbReference type="Proteomes" id="UP000237798">
    <property type="component" value="Unassembled WGS sequence"/>
</dbReference>
<dbReference type="Gene3D" id="3.30.1380.10">
    <property type="match status" value="1"/>
</dbReference>
<organism evidence="2 3">
    <name type="scientific">Clostridium luticellarii</name>
    <dbReference type="NCBI Taxonomy" id="1691940"/>
    <lineage>
        <taxon>Bacteria</taxon>
        <taxon>Bacillati</taxon>
        <taxon>Bacillota</taxon>
        <taxon>Clostridia</taxon>
        <taxon>Eubacteriales</taxon>
        <taxon>Clostridiaceae</taxon>
        <taxon>Clostridium</taxon>
    </lineage>
</organism>
<feature type="domain" description="Peptidase M15C" evidence="1">
    <location>
        <begin position="195"/>
        <end position="262"/>
    </location>
</feature>
<dbReference type="GO" id="GO:0008233">
    <property type="term" value="F:peptidase activity"/>
    <property type="evidence" value="ECO:0007669"/>
    <property type="project" value="InterPro"/>
</dbReference>
<dbReference type="InterPro" id="IPR009045">
    <property type="entry name" value="Zn_M74/Hedgehog-like"/>
</dbReference>
<accession>A0A2T0BLB7</accession>
<evidence type="ECO:0000313" key="3">
    <source>
        <dbReference type="Proteomes" id="UP000237798"/>
    </source>
</evidence>
<dbReference type="RefSeq" id="WP_106009975.1">
    <property type="nucleotide sequence ID" value="NZ_PVXP01000036.1"/>
</dbReference>
<protein>
    <recommendedName>
        <fullName evidence="1">Peptidase M15C domain-containing protein</fullName>
    </recommendedName>
</protein>
<proteinExistence type="predicted"/>
<dbReference type="AlphaFoldDB" id="A0A2T0BLB7"/>
<evidence type="ECO:0000313" key="2">
    <source>
        <dbReference type="EMBL" id="PRR84671.1"/>
    </source>
</evidence>
<gene>
    <name evidence="2" type="ORF">CLLU_23550</name>
</gene>
<dbReference type="SUPFAM" id="SSF55166">
    <property type="entry name" value="Hedgehog/DD-peptidase"/>
    <property type="match status" value="1"/>
</dbReference>
<evidence type="ECO:0000259" key="1">
    <source>
        <dbReference type="Pfam" id="PF13539"/>
    </source>
</evidence>
<comment type="caution">
    <text evidence="2">The sequence shown here is derived from an EMBL/GenBank/DDBJ whole genome shotgun (WGS) entry which is preliminary data.</text>
</comment>
<name>A0A2T0BLB7_9CLOT</name>
<sequence length="305" mass="35289">MKKNVIKAVTLAVFFCMCLQVPVKSVSSEYNYGIEEKQDILCLMMAYPEYITDVEKDNSGSVYIVMKSGKKILYDDKKDKNFQQKFQNPDLQDMMEQPYPLGAVDGAAEKDCDPGRIRVYSLLKEVYGGNRSSVESNLKMADLGYRRFQFNGNNRASISLENAMKELVPISRNRGDISKCLFPSSGTFNYRCISGTGMLSPHSFGIAIDLARDRRDYWKWVPREEGSLRIREYPREIVEIFEKNNFVWGGKWSHFDTLHFEYRPEIILKARYFGNKKSKGSCWYEGVPLQNELIKNCIEKIDKKL</sequence>
<reference evidence="2 3" key="1">
    <citation type="submission" date="2018-03" db="EMBL/GenBank/DDBJ databases">
        <title>Genome sequence of Clostridium luticellarii DSM 29923.</title>
        <authorList>
            <person name="Poehlein A."/>
            <person name="Daniel R."/>
        </authorList>
    </citation>
    <scope>NUCLEOTIDE SEQUENCE [LARGE SCALE GENOMIC DNA]</scope>
    <source>
        <strain evidence="2 3">DSM 29923</strain>
    </source>
</reference>
<dbReference type="EMBL" id="PVXP01000036">
    <property type="protein sequence ID" value="PRR84671.1"/>
    <property type="molecule type" value="Genomic_DNA"/>
</dbReference>
<dbReference type="Pfam" id="PF13539">
    <property type="entry name" value="Peptidase_M15_4"/>
    <property type="match status" value="1"/>
</dbReference>
<keyword evidence="3" id="KW-1185">Reference proteome</keyword>
<dbReference type="InterPro" id="IPR039561">
    <property type="entry name" value="Peptidase_M15C"/>
</dbReference>
<dbReference type="OrthoDB" id="9799970at2"/>